<dbReference type="Proteomes" id="UP000295301">
    <property type="component" value="Unassembled WGS sequence"/>
</dbReference>
<evidence type="ECO:0000313" key="2">
    <source>
        <dbReference type="EMBL" id="TDK50337.1"/>
    </source>
</evidence>
<evidence type="ECO:0008006" key="4">
    <source>
        <dbReference type="Google" id="ProtNLM"/>
    </source>
</evidence>
<comment type="caution">
    <text evidence="2">The sequence shown here is derived from an EMBL/GenBank/DDBJ whole genome shotgun (WGS) entry which is preliminary data.</text>
</comment>
<organism evidence="2 3">
    <name type="scientific">Antarcticimicrobium luteum</name>
    <dbReference type="NCBI Taxonomy" id="2547397"/>
    <lineage>
        <taxon>Bacteria</taxon>
        <taxon>Pseudomonadati</taxon>
        <taxon>Pseudomonadota</taxon>
        <taxon>Alphaproteobacteria</taxon>
        <taxon>Rhodobacterales</taxon>
        <taxon>Paracoccaceae</taxon>
        <taxon>Antarcticimicrobium</taxon>
    </lineage>
</organism>
<feature type="coiled-coil region" evidence="1">
    <location>
        <begin position="43"/>
        <end position="176"/>
    </location>
</feature>
<accession>A0A4R5VDU5</accession>
<dbReference type="RefSeq" id="WP_133358990.1">
    <property type="nucleotide sequence ID" value="NZ_SMUV01000057.1"/>
</dbReference>
<dbReference type="Gene3D" id="1.20.5.1700">
    <property type="match status" value="1"/>
</dbReference>
<keyword evidence="1" id="KW-0175">Coiled coil</keyword>
<dbReference type="AlphaFoldDB" id="A0A4R5VDU5"/>
<name>A0A4R5VDU5_9RHOB</name>
<protein>
    <recommendedName>
        <fullName evidence="4">Colicin transporter</fullName>
    </recommendedName>
</protein>
<dbReference type="OrthoDB" id="7871100at2"/>
<evidence type="ECO:0000313" key="3">
    <source>
        <dbReference type="Proteomes" id="UP000295301"/>
    </source>
</evidence>
<gene>
    <name evidence="2" type="ORF">E1832_06835</name>
</gene>
<sequence length="229" mass="24006">MSQLDELESRITAAMERIQAGLGALSANAGAPDPADGDLAAALEEERLVTAQLEERLKRIKEKHAEEIAGLQAQVAGAEDLDALKAEVAALKASLAEAQADTGQADALRQEVERLKADLAESTQSDATGAEIDALQAQLAKQAETAARLDMDVQRLRQSNDQLRAVNATLREANEASVGEPSLINKAMLAELEGLRAARATDAAEAGAILARLEPLLANAVSLPEGEEG</sequence>
<evidence type="ECO:0000256" key="1">
    <source>
        <dbReference type="SAM" id="Coils"/>
    </source>
</evidence>
<reference evidence="2 3" key="1">
    <citation type="submission" date="2019-03" db="EMBL/GenBank/DDBJ databases">
        <title>Ruegeria lutea sp. nov., a novel strain, isolated from marine sediment, the Masan Bay, South Korea.</title>
        <authorList>
            <person name="Kim J."/>
            <person name="Kim D.-Y."/>
            <person name="Lee S.-S."/>
        </authorList>
    </citation>
    <scope>NUCLEOTIDE SEQUENCE [LARGE SCALE GENOMIC DNA]</scope>
    <source>
        <strain evidence="2 3">318-1</strain>
    </source>
</reference>
<keyword evidence="3" id="KW-1185">Reference proteome</keyword>
<proteinExistence type="predicted"/>
<dbReference type="EMBL" id="SMUV01000057">
    <property type="protein sequence ID" value="TDK50337.1"/>
    <property type="molecule type" value="Genomic_DNA"/>
</dbReference>